<dbReference type="InterPro" id="IPR028994">
    <property type="entry name" value="Integrin_alpha_N"/>
</dbReference>
<dbReference type="SUPFAM" id="SSF69318">
    <property type="entry name" value="Integrin alpha N-terminal domain"/>
    <property type="match status" value="1"/>
</dbReference>
<organism evidence="6 7">
    <name type="scientific">Chryseobacterium defluvii</name>
    <dbReference type="NCBI Taxonomy" id="160396"/>
    <lineage>
        <taxon>Bacteria</taxon>
        <taxon>Pseudomonadati</taxon>
        <taxon>Bacteroidota</taxon>
        <taxon>Flavobacteriia</taxon>
        <taxon>Flavobacteriales</taxon>
        <taxon>Weeksellaceae</taxon>
        <taxon>Chryseobacterium group</taxon>
        <taxon>Chryseobacterium</taxon>
    </lineage>
</organism>
<keyword evidence="3" id="KW-0732">Signal</keyword>
<dbReference type="GO" id="GO:0005737">
    <property type="term" value="C:cytoplasm"/>
    <property type="evidence" value="ECO:0007669"/>
    <property type="project" value="InterPro"/>
</dbReference>
<evidence type="ECO:0000256" key="4">
    <source>
        <dbReference type="ARBA" id="ARBA00023026"/>
    </source>
</evidence>
<dbReference type="Proteomes" id="UP000592180">
    <property type="component" value="Unassembled WGS sequence"/>
</dbReference>
<protein>
    <submittedName>
        <fullName evidence="6">RHS repeat-associated protein</fullName>
    </submittedName>
</protein>
<keyword evidence="5" id="KW-0472">Membrane</keyword>
<reference evidence="6 7" key="1">
    <citation type="submission" date="2020-08" db="EMBL/GenBank/DDBJ databases">
        <title>Functional genomics of gut bacteria from endangered species of beetles.</title>
        <authorList>
            <person name="Carlos-Shanley C."/>
        </authorList>
    </citation>
    <scope>NUCLEOTIDE SEQUENCE [LARGE SCALE GENOMIC DNA]</scope>
    <source>
        <strain evidence="6 7">S00151</strain>
    </source>
</reference>
<evidence type="ECO:0000256" key="5">
    <source>
        <dbReference type="SAM" id="Phobius"/>
    </source>
</evidence>
<feature type="transmembrane region" description="Helical" evidence="5">
    <location>
        <begin position="1868"/>
        <end position="1891"/>
    </location>
</feature>
<dbReference type="InterPro" id="IPR003284">
    <property type="entry name" value="Sal_SpvB"/>
</dbReference>
<dbReference type="Pfam" id="PF13517">
    <property type="entry name" value="FG-GAP_3"/>
    <property type="match status" value="1"/>
</dbReference>
<dbReference type="PANTHER" id="PTHR32305">
    <property type="match status" value="1"/>
</dbReference>
<name>A0A840KI48_9FLAO</name>
<evidence type="ECO:0000256" key="2">
    <source>
        <dbReference type="ARBA" id="ARBA00022525"/>
    </source>
</evidence>
<gene>
    <name evidence="6" type="ORF">HNP38_003014</name>
</gene>
<feature type="transmembrane region" description="Helical" evidence="5">
    <location>
        <begin position="1827"/>
        <end position="1856"/>
    </location>
</feature>
<comment type="caution">
    <text evidence="6">The sequence shown here is derived from an EMBL/GenBank/DDBJ whole genome shotgun (WGS) entry which is preliminary data.</text>
</comment>
<keyword evidence="5" id="KW-0812">Transmembrane</keyword>
<keyword evidence="4" id="KW-0843">Virulence</keyword>
<keyword evidence="7" id="KW-1185">Reference proteome</keyword>
<evidence type="ECO:0000256" key="1">
    <source>
        <dbReference type="ARBA" id="ARBA00004613"/>
    </source>
</evidence>
<dbReference type="NCBIfam" id="TIGR03696">
    <property type="entry name" value="Rhs_assc_core"/>
    <property type="match status" value="1"/>
</dbReference>
<dbReference type="PANTHER" id="PTHR32305:SF15">
    <property type="entry name" value="PROTEIN RHSA-RELATED"/>
    <property type="match status" value="1"/>
</dbReference>
<keyword evidence="2" id="KW-0964">Secreted</keyword>
<keyword evidence="5" id="KW-1133">Transmembrane helix</keyword>
<dbReference type="Gene3D" id="2.180.10.10">
    <property type="entry name" value="RHS repeat-associated core"/>
    <property type="match status" value="2"/>
</dbReference>
<proteinExistence type="predicted"/>
<dbReference type="InterPro" id="IPR050708">
    <property type="entry name" value="T6SS_VgrG/RHS"/>
</dbReference>
<dbReference type="RefSeq" id="WP_184190855.1">
    <property type="nucleotide sequence ID" value="NZ_JACHLE010000005.1"/>
</dbReference>
<evidence type="ECO:0000313" key="6">
    <source>
        <dbReference type="EMBL" id="MBB4807698.1"/>
    </source>
</evidence>
<dbReference type="GO" id="GO:0005576">
    <property type="term" value="C:extracellular region"/>
    <property type="evidence" value="ECO:0007669"/>
    <property type="project" value="UniProtKB-SubCell"/>
</dbReference>
<accession>A0A840KI48</accession>
<dbReference type="InterPro" id="IPR013517">
    <property type="entry name" value="FG-GAP"/>
</dbReference>
<sequence>MRTKIYFLIALFFIVELFKAQGVGQTGGTFSVSLTGGAGYSVPIKALPGIKDIVPNISLSYTSQGGNGSAGWGWNIDGLSSITRVSSTKFHDGAIDPVDMDEKDRFTLDGQRLVLKSGTYGSEAEYQLENYSNIKIVSSVPYWPNTPSHFLVYYPNGSVAKYLFDGANKFEWRISYIEDINHNTINFSYSAGLIDKIEYGGNSAAGTPNINKINFYYSDTSRRENAMLYGGMAKTISKKLDRIEILSGSQLFRKYQLTYNTTSLNYDRLTQIQEYNGSNETIKPIIFEYDTTENGITNNSKTVTNVSPAYDNSSWQYVSGYFDKDSSIDFMTYPNSKDKLYRFNSSLLANSTSNVSGSLINVEKFTDIFSTKLVLPNQKFYNLDAVSTVVASSTTVTDEEVIKINSYVSNSAYNSLDLTFNNSFTFPTADNQRCIVINGSDMYYSKIPKKYFSGDFDGDGVSDIIALSLPYSVSYTYYCDGGFEQPSTSTDISSRPPPNCCTQTSTIDGSNAYFLKLDPNNSAVQQPLMLGWNNVVKSSSKIYVGDFDGDGKSDLYVINSGKIYVYTVENNALKKIHETTDSWLNSYVNPDNPYYVADFNGDGKTDIVIPAGNANTNWFFYIANGETFTGTLRDIGTNYYKPQVINTCYPDGSGGQLCGYMLQQYYYTFADINGDGKADLFYHDILTPYNYPQGGQWNYPYNHYGDNYSIRDKGGIKYNMGSDISGLPTFSSYIDAWQNNYTYGGATNKGTPIFLSNSNIVNQNLDYAFFGGDKIKYVSFKKDNRTDVTLKRIKENDILTTITYSPLIDNGNGIYTEDNNELYPYVNINVSPSTQIVSKVTKSFNGETKIQDYKYKGAVTNLEGLGFLGFKGVATSSVYGGSFNQPLWTITKQDPQKRGANTESYLLNNNVDFNSPSGFITKSVKTYNTSLLPNKVFVNLPSQIQQIDNLTGVTKNTYFDIYDSFNNVIKSRDTAPGGEKTTLFEFENNYAGTSNQYFIGRPIKKTETRTLGNETYSSEQTFEYANNLLTQSKKKGHGTDYITEDYEYDTFGNVTKKTLSTTGMVPRTEEMEYDPSGRFIVKSTNILGFEDVFNYNTAFGLLMSETNYLNQTTSYEYDGWQKKIKEKDIYNNYRQYSYEWITAGDFINGIKLKVTDPTGATKETFTDNWGRKRLERVLTLNNEWLDKRSEYDIQDREYKISDPYFSTNSPTRWTITEFDEYGRVKKVSLPTGKVISSSYNGLSVTVVDGQKTQTITSDAWGNKITMTDNGGTVNYSYFANGGLKSSNYQGHVVNIEQDGWGRKTKLTDPSVGGDYMYEYDKWGQMVKEENPKGKTHYIYDQYGRVIQKTVAGDHTDININYSYNSFGFLNSETGTSNGINNEFNYKYDNYHRIIEKREDNGNFIVRKNYTYDGYGRTSVEATETEVGSTISNVAVENMYASCGALEKIKEVGSGTIIWQINNMNEKGQILGAALGNGTEINNSYDSDYFVTSMKHNNGNNTILENLYNFDPVLNTLKDRTNHAIQAGAWSETFEYDNLQRLITWTDPNGTQSQSYDSYGRIDNNSKVGDYKYEDGNRYRKKGINLNSEGNDYYSVNQLQQIQYNAYKSPVTISKDGTVMTEFEYNIHQSRSSSLYDYHTGFGIYRSNKYYSDDKTVEVLIKNSLGRPNVSSLRTRIITYVGGDPYTAPAMHIKDFNFLGEEISEGMHYLHRDYQGTIMAISNQDGSVEEKRHFDPWGNLVYLEQDGIVVDLNKNTPNLLIERGYTGHEHFFQVGLIHMNGRMYDPKLHTFLSVDNHIQDPFNTQSYNRFGYVMNNPLMYTDPSGELAFIPILIGMAYGALVGAAIAVVTYSIPALLNGSWNWKGLGTSVLYGAISGAISGGISGVAGQMVGSFWQSTAMNMITSVAAQVGTSAAFGDSIGWGTIAGAAVSAFMGAKMDAWSGMSGGWLANAAGELIYTAGTGALVGAVSGTLAAALSGKDIGDGMKTGMRNGAYGGASRSIAMIGIFGATYKLEGEQLEYATEVADHAGFDLDKVAFRRGGLYQSLISRREVTWGRNIVTNSNTDGGTIAHELTHYIQGLQQGWAVFQARGIYEQFLDTFLGVPVYNYHIYGDKYQESQAQRMEVYYRNIFKLAQ</sequence>
<dbReference type="Gene3D" id="2.40.128.340">
    <property type="match status" value="1"/>
</dbReference>
<dbReference type="EMBL" id="JACHLE010000005">
    <property type="protein sequence ID" value="MBB4807698.1"/>
    <property type="molecule type" value="Genomic_DNA"/>
</dbReference>
<dbReference type="InterPro" id="IPR022385">
    <property type="entry name" value="Rhs_assc_core"/>
</dbReference>
<evidence type="ECO:0000313" key="7">
    <source>
        <dbReference type="Proteomes" id="UP000592180"/>
    </source>
</evidence>
<dbReference type="Pfam" id="PF03534">
    <property type="entry name" value="SpvB"/>
    <property type="match status" value="1"/>
</dbReference>
<evidence type="ECO:0000256" key="3">
    <source>
        <dbReference type="ARBA" id="ARBA00022729"/>
    </source>
</evidence>
<feature type="transmembrane region" description="Helical" evidence="5">
    <location>
        <begin position="1955"/>
        <end position="1976"/>
    </location>
</feature>
<comment type="subcellular location">
    <subcellularLocation>
        <location evidence="1">Secreted</location>
    </subcellularLocation>
</comment>